<reference evidence="1 2" key="1">
    <citation type="journal article" date="2014" name="Agronomy (Basel)">
        <title>A Draft Genome Sequence for Ensete ventricosum, the Drought-Tolerant Tree Against Hunger.</title>
        <authorList>
            <person name="Harrison J."/>
            <person name="Moore K.A."/>
            <person name="Paszkiewicz K."/>
            <person name="Jones T."/>
            <person name="Grant M."/>
            <person name="Ambacheew D."/>
            <person name="Muzemil S."/>
            <person name="Studholme D.J."/>
        </authorList>
    </citation>
    <scope>NUCLEOTIDE SEQUENCE [LARGE SCALE GENOMIC DNA]</scope>
</reference>
<name>A0A426XU65_ENSVE</name>
<sequence>MYCLFRSLVKHSCINPKSPTFGYLDEKSIDIGLMKFFGLYLSAFSGTRNLPLHSPPPQPLSRPTLSLFESKGWMTPRKSRLYDTMTLQSPWPYYLLSCICVPFFEINRSTSMALWHSSESTSFLTDALLLGS</sequence>
<dbReference type="AlphaFoldDB" id="A0A426XU65"/>
<comment type="caution">
    <text evidence="1">The sequence shown here is derived from an EMBL/GenBank/DDBJ whole genome shotgun (WGS) entry which is preliminary data.</text>
</comment>
<dbReference type="Proteomes" id="UP000287651">
    <property type="component" value="Unassembled WGS sequence"/>
</dbReference>
<accession>A0A426XU65</accession>
<dbReference type="EMBL" id="AMZH03017446">
    <property type="protein sequence ID" value="RRT42996.1"/>
    <property type="molecule type" value="Genomic_DNA"/>
</dbReference>
<evidence type="ECO:0000313" key="1">
    <source>
        <dbReference type="EMBL" id="RRT42996.1"/>
    </source>
</evidence>
<protein>
    <submittedName>
        <fullName evidence="1">Uncharacterized protein</fullName>
    </submittedName>
</protein>
<organism evidence="1 2">
    <name type="scientific">Ensete ventricosum</name>
    <name type="common">Abyssinian banana</name>
    <name type="synonym">Musa ensete</name>
    <dbReference type="NCBI Taxonomy" id="4639"/>
    <lineage>
        <taxon>Eukaryota</taxon>
        <taxon>Viridiplantae</taxon>
        <taxon>Streptophyta</taxon>
        <taxon>Embryophyta</taxon>
        <taxon>Tracheophyta</taxon>
        <taxon>Spermatophyta</taxon>
        <taxon>Magnoliopsida</taxon>
        <taxon>Liliopsida</taxon>
        <taxon>Zingiberales</taxon>
        <taxon>Musaceae</taxon>
        <taxon>Ensete</taxon>
    </lineage>
</organism>
<gene>
    <name evidence="1" type="ORF">B296_00021174</name>
</gene>
<evidence type="ECO:0000313" key="2">
    <source>
        <dbReference type="Proteomes" id="UP000287651"/>
    </source>
</evidence>
<proteinExistence type="predicted"/>